<keyword evidence="6 14" id="KW-0004">4Fe-4S</keyword>
<organism evidence="18 19">
    <name type="scientific">Marinobacter oulmenensis</name>
    <dbReference type="NCBI Taxonomy" id="643747"/>
    <lineage>
        <taxon>Bacteria</taxon>
        <taxon>Pseudomonadati</taxon>
        <taxon>Pseudomonadota</taxon>
        <taxon>Gammaproteobacteria</taxon>
        <taxon>Pseudomonadales</taxon>
        <taxon>Marinobacteraceae</taxon>
        <taxon>Marinobacter</taxon>
    </lineage>
</organism>
<dbReference type="NCBIfam" id="TIGR00238">
    <property type="entry name" value="KamA family radical SAM protein"/>
    <property type="match status" value="1"/>
</dbReference>
<feature type="modified residue" description="N6-(pyridoxal phosphate)lysine" evidence="15">
    <location>
        <position position="351"/>
    </location>
</feature>
<feature type="binding site" evidence="14">
    <location>
        <position position="146"/>
    </location>
    <ligand>
        <name>[4Fe-4S] cluster</name>
        <dbReference type="ChEBI" id="CHEBI:49883"/>
        <note>4Fe-4S-S-AdoMet</note>
    </ligand>
</feature>
<dbReference type="CDD" id="cd01335">
    <property type="entry name" value="Radical_SAM"/>
    <property type="match status" value="1"/>
</dbReference>
<dbReference type="PROSITE" id="PS51918">
    <property type="entry name" value="RADICAL_SAM"/>
    <property type="match status" value="1"/>
</dbReference>
<keyword evidence="12" id="KW-0413">Isomerase</keyword>
<evidence type="ECO:0000256" key="10">
    <source>
        <dbReference type="ARBA" id="ARBA00023004"/>
    </source>
</evidence>
<evidence type="ECO:0000256" key="11">
    <source>
        <dbReference type="ARBA" id="ARBA00023014"/>
    </source>
</evidence>
<evidence type="ECO:0000256" key="7">
    <source>
        <dbReference type="ARBA" id="ARBA00022691"/>
    </source>
</evidence>
<keyword evidence="7" id="KW-0949">S-adenosyl-L-methionine</keyword>
<dbReference type="SFLD" id="SFLDF00314">
    <property type="entry name" value="L-lysine_2_3-aminomutase_(yjeK"/>
    <property type="match status" value="1"/>
</dbReference>
<protein>
    <recommendedName>
        <fullName evidence="5">L-lysine 2,3-aminomutase</fullName>
    </recommendedName>
    <alternativeName>
        <fullName evidence="13">EF-P post-translational modification enzyme B</fullName>
    </alternativeName>
</protein>
<sequence>MIQRTPAPIEARDPEADSAPAPTSIRAPQSKDWQAILKASVTRPEQLLERLGLSASQWLDGAEGGHSLFPVRVPEPFLQRMEYGNPDDPLLRQVLPRAEETQQRTGFVQDPLAEDNAIAGTGLIRKYQSRALLMVTGQCAINCRYCFRRHFPYDSHRLGPGERRAVIEALTASPDINEVIFSGGDPLAVNDRLLARWAGLIEEVPHIRRLRIHSRLPVVIPQRVCDELLAWLTASRLQVVLVLHINHPAEIDQATRSALARLRGAGVTLLNQSVVLRGVNDSTDTLCQLSEALFEAGVMPYYLHAFDPVEGAHHFDVSDQEAAELVRGMLSRLPGFLVPKLVREIPGQPAKTPLNLWPEASSKSHGSDPFVR</sequence>
<dbReference type="PANTHER" id="PTHR30538:SF1">
    <property type="entry name" value="L-LYSINE 2,3-AMINOMUTASE"/>
    <property type="match status" value="1"/>
</dbReference>
<accession>A0A840UIA5</accession>
<evidence type="ECO:0000256" key="1">
    <source>
        <dbReference type="ARBA" id="ARBA00001352"/>
    </source>
</evidence>
<dbReference type="Pfam" id="PF04055">
    <property type="entry name" value="Radical_SAM"/>
    <property type="match status" value="1"/>
</dbReference>
<name>A0A840UIA5_9GAMM</name>
<dbReference type="NCBIfam" id="TIGR03821">
    <property type="entry name" value="EFP_modif_epmB"/>
    <property type="match status" value="1"/>
</dbReference>
<evidence type="ECO:0000256" key="16">
    <source>
        <dbReference type="SAM" id="MobiDB-lite"/>
    </source>
</evidence>
<evidence type="ECO:0000313" key="19">
    <source>
        <dbReference type="Proteomes" id="UP000591735"/>
    </source>
</evidence>
<evidence type="ECO:0000256" key="13">
    <source>
        <dbReference type="ARBA" id="ARBA00030756"/>
    </source>
</evidence>
<evidence type="ECO:0000256" key="6">
    <source>
        <dbReference type="ARBA" id="ARBA00022485"/>
    </source>
</evidence>
<dbReference type="SFLD" id="SFLDS00029">
    <property type="entry name" value="Radical_SAM"/>
    <property type="match status" value="1"/>
</dbReference>
<keyword evidence="9 15" id="KW-0663">Pyridoxal phosphate</keyword>
<dbReference type="InterPro" id="IPR022462">
    <property type="entry name" value="EpmB"/>
</dbReference>
<dbReference type="InterPro" id="IPR058240">
    <property type="entry name" value="rSAM_sf"/>
</dbReference>
<keyword evidence="8 14" id="KW-0479">Metal-binding</keyword>
<dbReference type="PANTHER" id="PTHR30538">
    <property type="entry name" value="LYSINE 2,3-AMINOMUTASE-RELATED"/>
    <property type="match status" value="1"/>
</dbReference>
<gene>
    <name evidence="18" type="ORF">HNR38_002550</name>
</gene>
<dbReference type="Proteomes" id="UP000591735">
    <property type="component" value="Unassembled WGS sequence"/>
</dbReference>
<evidence type="ECO:0000256" key="4">
    <source>
        <dbReference type="ARBA" id="ARBA00008703"/>
    </source>
</evidence>
<dbReference type="InterPro" id="IPR007197">
    <property type="entry name" value="rSAM"/>
</dbReference>
<evidence type="ECO:0000256" key="3">
    <source>
        <dbReference type="ARBA" id="ARBA00001966"/>
    </source>
</evidence>
<comment type="similarity">
    <text evidence="4">Belongs to the radical SAM superfamily. KamA family.</text>
</comment>
<keyword evidence="10" id="KW-0408">Iron</keyword>
<feature type="binding site" evidence="14">
    <location>
        <position position="139"/>
    </location>
    <ligand>
        <name>[4Fe-4S] cluster</name>
        <dbReference type="ChEBI" id="CHEBI:49883"/>
        <note>4Fe-4S-S-AdoMet</note>
    </ligand>
</feature>
<evidence type="ECO:0000256" key="12">
    <source>
        <dbReference type="ARBA" id="ARBA00023235"/>
    </source>
</evidence>
<dbReference type="Gene3D" id="3.20.20.70">
    <property type="entry name" value="Aldolase class I"/>
    <property type="match status" value="1"/>
</dbReference>
<evidence type="ECO:0000259" key="17">
    <source>
        <dbReference type="PROSITE" id="PS51918"/>
    </source>
</evidence>
<dbReference type="GO" id="GO:0046872">
    <property type="term" value="F:metal ion binding"/>
    <property type="evidence" value="ECO:0007669"/>
    <property type="project" value="UniProtKB-KW"/>
</dbReference>
<evidence type="ECO:0000256" key="5">
    <source>
        <dbReference type="ARBA" id="ARBA00022363"/>
    </source>
</evidence>
<feature type="domain" description="Radical SAM core" evidence="17">
    <location>
        <begin position="125"/>
        <end position="348"/>
    </location>
</feature>
<dbReference type="InterPro" id="IPR003739">
    <property type="entry name" value="Lys_aminomutase/Glu_NH3_mut"/>
</dbReference>
<dbReference type="SUPFAM" id="SSF102114">
    <property type="entry name" value="Radical SAM enzymes"/>
    <property type="match status" value="1"/>
</dbReference>
<dbReference type="PIRSF" id="PIRSF004911">
    <property type="entry name" value="DUF160"/>
    <property type="match status" value="1"/>
</dbReference>
<evidence type="ECO:0000313" key="18">
    <source>
        <dbReference type="EMBL" id="MBB5322055.1"/>
    </source>
</evidence>
<dbReference type="GO" id="GO:0051539">
    <property type="term" value="F:4 iron, 4 sulfur cluster binding"/>
    <property type="evidence" value="ECO:0007669"/>
    <property type="project" value="UniProtKB-KW"/>
</dbReference>
<evidence type="ECO:0000256" key="2">
    <source>
        <dbReference type="ARBA" id="ARBA00001933"/>
    </source>
</evidence>
<feature type="region of interest" description="Disordered" evidence="16">
    <location>
        <begin position="352"/>
        <end position="372"/>
    </location>
</feature>
<dbReference type="SFLD" id="SFLDG01070">
    <property type="entry name" value="PLP-dependent"/>
    <property type="match status" value="1"/>
</dbReference>
<reference evidence="18 19" key="1">
    <citation type="submission" date="2020-08" db="EMBL/GenBank/DDBJ databases">
        <title>Genomic Encyclopedia of Type Strains, Phase IV (KMG-IV): sequencing the most valuable type-strain genomes for metagenomic binning, comparative biology and taxonomic classification.</title>
        <authorList>
            <person name="Goeker M."/>
        </authorList>
    </citation>
    <scope>NUCLEOTIDE SEQUENCE [LARGE SCALE GENOMIC DNA]</scope>
    <source>
        <strain evidence="18 19">DSM 22359</strain>
    </source>
</reference>
<proteinExistence type="inferred from homology"/>
<evidence type="ECO:0000256" key="14">
    <source>
        <dbReference type="PIRSR" id="PIRSR004911-1"/>
    </source>
</evidence>
<dbReference type="GO" id="GO:0016853">
    <property type="term" value="F:isomerase activity"/>
    <property type="evidence" value="ECO:0007669"/>
    <property type="project" value="UniProtKB-KW"/>
</dbReference>
<comment type="cofactor">
    <cofactor evidence="3">
        <name>[4Fe-4S] cluster</name>
        <dbReference type="ChEBI" id="CHEBI:49883"/>
    </cofactor>
</comment>
<evidence type="ECO:0000256" key="8">
    <source>
        <dbReference type="ARBA" id="ARBA00022723"/>
    </source>
</evidence>
<feature type="binding site" evidence="14">
    <location>
        <position position="143"/>
    </location>
    <ligand>
        <name>[4Fe-4S] cluster</name>
        <dbReference type="ChEBI" id="CHEBI:49883"/>
        <note>4Fe-4S-S-AdoMet</note>
    </ligand>
</feature>
<keyword evidence="19" id="KW-1185">Reference proteome</keyword>
<comment type="caution">
    <text evidence="18">The sequence shown here is derived from an EMBL/GenBank/DDBJ whole genome shotgun (WGS) entry which is preliminary data.</text>
</comment>
<keyword evidence="11 14" id="KW-0411">Iron-sulfur</keyword>
<dbReference type="AlphaFoldDB" id="A0A840UIA5"/>
<dbReference type="RefSeq" id="WP_183704758.1">
    <property type="nucleotide sequence ID" value="NZ_JACHFE010000006.1"/>
</dbReference>
<dbReference type="EMBL" id="JACHFE010000006">
    <property type="protein sequence ID" value="MBB5322055.1"/>
    <property type="molecule type" value="Genomic_DNA"/>
</dbReference>
<comment type="catalytic activity">
    <reaction evidence="1">
        <text>L-lysine = D-beta-lysine</text>
        <dbReference type="Rhea" id="RHEA:44148"/>
        <dbReference type="ChEBI" id="CHEBI:32551"/>
        <dbReference type="ChEBI" id="CHEBI:84138"/>
    </reaction>
</comment>
<evidence type="ECO:0000256" key="9">
    <source>
        <dbReference type="ARBA" id="ARBA00022898"/>
    </source>
</evidence>
<dbReference type="InterPro" id="IPR013785">
    <property type="entry name" value="Aldolase_TIM"/>
</dbReference>
<comment type="cofactor">
    <cofactor evidence="2 15">
        <name>pyridoxal 5'-phosphate</name>
        <dbReference type="ChEBI" id="CHEBI:597326"/>
    </cofactor>
</comment>
<evidence type="ECO:0000256" key="15">
    <source>
        <dbReference type="PIRSR" id="PIRSR603739-50"/>
    </source>
</evidence>
<feature type="region of interest" description="Disordered" evidence="16">
    <location>
        <begin position="1"/>
        <end position="30"/>
    </location>
</feature>